<organism evidence="3 4">
    <name type="scientific">Zunongwangia endophytica</name>
    <dbReference type="NCBI Taxonomy" id="1808945"/>
    <lineage>
        <taxon>Bacteria</taxon>
        <taxon>Pseudomonadati</taxon>
        <taxon>Bacteroidota</taxon>
        <taxon>Flavobacteriia</taxon>
        <taxon>Flavobacteriales</taxon>
        <taxon>Flavobacteriaceae</taxon>
        <taxon>Zunongwangia</taxon>
    </lineage>
</organism>
<gene>
    <name evidence="3" type="ORF">ACFOS1_02875</name>
</gene>
<proteinExistence type="predicted"/>
<dbReference type="InterPro" id="IPR032812">
    <property type="entry name" value="SbsA_Ig"/>
</dbReference>
<accession>A0ABV8H6E7</accession>
<dbReference type="Proteomes" id="UP001595793">
    <property type="component" value="Unassembled WGS sequence"/>
</dbReference>
<keyword evidence="4" id="KW-1185">Reference proteome</keyword>
<dbReference type="Pfam" id="PF13205">
    <property type="entry name" value="Big_5"/>
    <property type="match status" value="1"/>
</dbReference>
<comment type="caution">
    <text evidence="3">The sequence shown here is derived from an EMBL/GenBank/DDBJ whole genome shotgun (WGS) entry which is preliminary data.</text>
</comment>
<feature type="domain" description="SbsA Ig-like" evidence="2">
    <location>
        <begin position="33"/>
        <end position="135"/>
    </location>
</feature>
<evidence type="ECO:0000256" key="1">
    <source>
        <dbReference type="ARBA" id="ARBA00022729"/>
    </source>
</evidence>
<sequence length="538" mass="62450">MNRKLINFILFIIIITSVVRCAKKGMPEGGPIDEEPPRFIRANPENYTTNFDAEEIRILFNEYIKLENPQQQIIISPPMDPKPNILPLGQARKDVIIEIGDTLRENTTYAINFGKSIVDNNEGNPHPYFKYVFSTGDYIDSLEVSGFIEDAYLKETPEYVSIFLYEMDSTYSDSVVYKDIPRYVSYTRDSSVNFDLENLKAGRYQMVAILDDNDNYKFNPGKDKIGFLEHPITIPTDSVYTLSIFQEELAFEVKRPKLFKGRQLLIGYQGMPNLDDLELNFLYPPIEPPVSRITRDAETDTLYYWFRDPIETDSVSLEVVTPRQRDTVYIRMAQLERDSLNVSPEPSGNIEYKQPFLLKANTPLVEKNDALITILNKDSIEVPFTSEIRYLENQLEIYFEKEPEDTYYFKALPGTLTDLFGDQNDTINQKLTTKPLSDYGSIIMSLRNVRSYPIIVELTSLKGELIKQQTLTEGTQFTFEYLNPGDYFLRIIYDENENGYWDTGSWLERRKPEKISYYPDTLSVRASWDKVIPPFYLD</sequence>
<keyword evidence="1" id="KW-0732">Signal</keyword>
<evidence type="ECO:0000259" key="2">
    <source>
        <dbReference type="Pfam" id="PF13205"/>
    </source>
</evidence>
<dbReference type="EMBL" id="JBHSAS010000006">
    <property type="protein sequence ID" value="MFC4026334.1"/>
    <property type="molecule type" value="Genomic_DNA"/>
</dbReference>
<reference evidence="4" key="1">
    <citation type="journal article" date="2019" name="Int. J. Syst. Evol. Microbiol.">
        <title>The Global Catalogue of Microorganisms (GCM) 10K type strain sequencing project: providing services to taxonomists for standard genome sequencing and annotation.</title>
        <authorList>
            <consortium name="The Broad Institute Genomics Platform"/>
            <consortium name="The Broad Institute Genome Sequencing Center for Infectious Disease"/>
            <person name="Wu L."/>
            <person name="Ma J."/>
        </authorList>
    </citation>
    <scope>NUCLEOTIDE SEQUENCE [LARGE SCALE GENOMIC DNA]</scope>
    <source>
        <strain evidence="4">CECT 9128</strain>
    </source>
</reference>
<evidence type="ECO:0000313" key="4">
    <source>
        <dbReference type="Proteomes" id="UP001595793"/>
    </source>
</evidence>
<dbReference type="RefSeq" id="WP_290236310.1">
    <property type="nucleotide sequence ID" value="NZ_JAUFPZ010000002.1"/>
</dbReference>
<name>A0ABV8H6E7_9FLAO</name>
<protein>
    <submittedName>
        <fullName evidence="3">Ig-like domain-containing protein</fullName>
    </submittedName>
</protein>
<evidence type="ECO:0000313" key="3">
    <source>
        <dbReference type="EMBL" id="MFC4026334.1"/>
    </source>
</evidence>